<reference evidence="4" key="1">
    <citation type="submission" date="2022-11" db="UniProtKB">
        <authorList>
            <consortium name="WormBaseParasite"/>
        </authorList>
    </citation>
    <scope>IDENTIFICATION</scope>
</reference>
<dbReference type="Proteomes" id="UP000887564">
    <property type="component" value="Unplaced"/>
</dbReference>
<evidence type="ECO:0000259" key="2">
    <source>
        <dbReference type="SMART" id="SM00775"/>
    </source>
</evidence>
<dbReference type="PANTHER" id="PTHR12181">
    <property type="entry name" value="LIPIN"/>
    <property type="match status" value="1"/>
</dbReference>
<dbReference type="GO" id="GO:0009062">
    <property type="term" value="P:fatty acid catabolic process"/>
    <property type="evidence" value="ECO:0007669"/>
    <property type="project" value="TreeGrafter"/>
</dbReference>
<dbReference type="AlphaFoldDB" id="A0A914RIT5"/>
<name>A0A914RIT5_PAREQ</name>
<organism evidence="3 4">
    <name type="scientific">Parascaris equorum</name>
    <name type="common">Equine roundworm</name>
    <dbReference type="NCBI Taxonomy" id="6256"/>
    <lineage>
        <taxon>Eukaryota</taxon>
        <taxon>Metazoa</taxon>
        <taxon>Ecdysozoa</taxon>
        <taxon>Nematoda</taxon>
        <taxon>Chromadorea</taxon>
        <taxon>Rhabditida</taxon>
        <taxon>Spirurina</taxon>
        <taxon>Ascaridomorpha</taxon>
        <taxon>Ascaridoidea</taxon>
        <taxon>Ascarididae</taxon>
        <taxon>Parascaris</taxon>
    </lineage>
</organism>
<dbReference type="SUPFAM" id="SSF56784">
    <property type="entry name" value="HAD-like"/>
    <property type="match status" value="1"/>
</dbReference>
<dbReference type="GO" id="GO:0005634">
    <property type="term" value="C:nucleus"/>
    <property type="evidence" value="ECO:0007669"/>
    <property type="project" value="TreeGrafter"/>
</dbReference>
<accession>A0A914RIT5</accession>
<dbReference type="InterPro" id="IPR013209">
    <property type="entry name" value="LNS2"/>
</dbReference>
<evidence type="ECO:0000256" key="1">
    <source>
        <dbReference type="SAM" id="MobiDB-lite"/>
    </source>
</evidence>
<dbReference type="GO" id="GO:0008195">
    <property type="term" value="F:phosphatidate phosphatase activity"/>
    <property type="evidence" value="ECO:0007669"/>
    <property type="project" value="TreeGrafter"/>
</dbReference>
<dbReference type="GO" id="GO:0045944">
    <property type="term" value="P:positive regulation of transcription by RNA polymerase II"/>
    <property type="evidence" value="ECO:0007669"/>
    <property type="project" value="TreeGrafter"/>
</dbReference>
<feature type="domain" description="LNS2/PITP" evidence="2">
    <location>
        <begin position="69"/>
        <end position="142"/>
    </location>
</feature>
<evidence type="ECO:0000313" key="4">
    <source>
        <dbReference type="WBParaSite" id="PEQ_0000169201-mRNA-1"/>
    </source>
</evidence>
<protein>
    <submittedName>
        <fullName evidence="4">LNS2/PITP domain-containing protein</fullName>
    </submittedName>
</protein>
<dbReference type="InterPro" id="IPR036412">
    <property type="entry name" value="HAD-like_sf"/>
</dbReference>
<dbReference type="PANTHER" id="PTHR12181:SF12">
    <property type="entry name" value="PHOSPHATIDATE PHOSPHATASE"/>
    <property type="match status" value="1"/>
</dbReference>
<keyword evidence="3" id="KW-1185">Reference proteome</keyword>
<dbReference type="GO" id="GO:0032869">
    <property type="term" value="P:cellular response to insulin stimulus"/>
    <property type="evidence" value="ECO:0007669"/>
    <property type="project" value="TreeGrafter"/>
</dbReference>
<dbReference type="InterPro" id="IPR026058">
    <property type="entry name" value="LIPIN"/>
</dbReference>
<dbReference type="GO" id="GO:0019432">
    <property type="term" value="P:triglyceride biosynthetic process"/>
    <property type="evidence" value="ECO:0007669"/>
    <property type="project" value="TreeGrafter"/>
</dbReference>
<dbReference type="WBParaSite" id="PEQ_0000169201-mRNA-1">
    <property type="protein sequence ID" value="PEQ_0000169201-mRNA-1"/>
    <property type="gene ID" value="PEQ_0000169201"/>
</dbReference>
<sequence length="142" mass="15963">MANFSKMSDEEAEVLPASTSRGGATEPERTYIRSLRLSSEKLKQFCANIFQGTCWCSCHIYLYRWSEQIVISDIDGTITKSDVLGHVIPAIGGQWAHAGVAELYTRIAQNGYKMVYLSSRAIGQSYYTKKYLQSIAQHTRVL</sequence>
<dbReference type="InterPro" id="IPR031315">
    <property type="entry name" value="LNS2/PITP"/>
</dbReference>
<dbReference type="SMART" id="SM00775">
    <property type="entry name" value="LNS2"/>
    <property type="match status" value="1"/>
</dbReference>
<feature type="region of interest" description="Disordered" evidence="1">
    <location>
        <begin position="1"/>
        <end position="27"/>
    </location>
</feature>
<proteinExistence type="predicted"/>
<dbReference type="Pfam" id="PF08235">
    <property type="entry name" value="LNS2"/>
    <property type="match status" value="1"/>
</dbReference>
<dbReference type="GO" id="GO:0003713">
    <property type="term" value="F:transcription coactivator activity"/>
    <property type="evidence" value="ECO:0007669"/>
    <property type="project" value="TreeGrafter"/>
</dbReference>
<evidence type="ECO:0000313" key="3">
    <source>
        <dbReference type="Proteomes" id="UP000887564"/>
    </source>
</evidence>